<protein>
    <submittedName>
        <fullName evidence="1">Uncharacterized protein</fullName>
    </submittedName>
</protein>
<dbReference type="AlphaFoldDB" id="A0A317ZIH9"/>
<dbReference type="EMBL" id="QHJQ01000003">
    <property type="protein sequence ID" value="PXA04772.1"/>
    <property type="molecule type" value="Genomic_DNA"/>
</dbReference>
<proteinExistence type="predicted"/>
<sequence>MKGKQAKLTQKADSPQASHYLRAFAQALGTFHEFDGFVASLKQLVSEDPHLPGQLSLPAADASSLPDFEGLDDKECVVPVVGYEGNHGYMQFRQANEGRPFGAGDLHLMGALASMISALYSQAREYRQQKRKANIMQFLIDQLPVGIICFDELGDLLAGNNLAWRQLNLQSFSGSKNDAPILNALRDGVAENGEAHFAVDGRLMFAMKRLFESAEGEAISSYVIYDMSKGKERLIDALDRDYYKALSQGSGLCLAVLYSDKRAGSVYSKAKELCGSLNLDAQLIGPVDAYTCACGIPADKLSRAKLVLESLAKALAEPELRLSLVRVEKTLGTSPGAKGIEHGVSALRPVEVALIPKLMVLDVYRPVFETLRILLDGVADLDYFQSAGEVSLGVQSGDYDGVIVDLDSLQFSEREVLLADMHTEGQGMKVFFTSTRRKSMLCEDELPVRLGQILFKPFEAEAVVKTVRSAFTEALN</sequence>
<evidence type="ECO:0000313" key="2">
    <source>
        <dbReference type="Proteomes" id="UP000247099"/>
    </source>
</evidence>
<keyword evidence="2" id="KW-1185">Reference proteome</keyword>
<dbReference type="RefSeq" id="WP_110130578.1">
    <property type="nucleotide sequence ID" value="NZ_QHJQ01000003.1"/>
</dbReference>
<reference evidence="1 2" key="1">
    <citation type="submission" date="2018-05" db="EMBL/GenBank/DDBJ databases">
        <title>Coraliomargarita sinensis sp. nov., isolated from a marine solar saltern.</title>
        <authorList>
            <person name="Zhou L.Y."/>
        </authorList>
    </citation>
    <scope>NUCLEOTIDE SEQUENCE [LARGE SCALE GENOMIC DNA]</scope>
    <source>
        <strain evidence="1 2">WN38</strain>
    </source>
</reference>
<gene>
    <name evidence="1" type="ORF">DDZ13_06280</name>
</gene>
<dbReference type="InParanoid" id="A0A317ZIH9"/>
<evidence type="ECO:0000313" key="1">
    <source>
        <dbReference type="EMBL" id="PXA04772.1"/>
    </source>
</evidence>
<comment type="caution">
    <text evidence="1">The sequence shown here is derived from an EMBL/GenBank/DDBJ whole genome shotgun (WGS) entry which is preliminary data.</text>
</comment>
<dbReference type="OrthoDB" id="9832889at2"/>
<organism evidence="1 2">
    <name type="scientific">Coraliomargarita sinensis</name>
    <dbReference type="NCBI Taxonomy" id="2174842"/>
    <lineage>
        <taxon>Bacteria</taxon>
        <taxon>Pseudomonadati</taxon>
        <taxon>Verrucomicrobiota</taxon>
        <taxon>Opitutia</taxon>
        <taxon>Puniceicoccales</taxon>
        <taxon>Coraliomargaritaceae</taxon>
        <taxon>Coraliomargarita</taxon>
    </lineage>
</organism>
<dbReference type="Proteomes" id="UP000247099">
    <property type="component" value="Unassembled WGS sequence"/>
</dbReference>
<accession>A0A317ZIH9</accession>
<name>A0A317ZIH9_9BACT</name>